<evidence type="ECO:0000256" key="2">
    <source>
        <dbReference type="SAM" id="SignalP"/>
    </source>
</evidence>
<dbReference type="InterPro" id="IPR008963">
    <property type="entry name" value="Purple_acid_Pase-like_N"/>
</dbReference>
<proteinExistence type="predicted"/>
<dbReference type="InterPro" id="IPR015914">
    <property type="entry name" value="PAPs_N"/>
</dbReference>
<feature type="domain" description="Purple acid phosphatase N-terminal" evidence="3">
    <location>
        <begin position="45"/>
        <end position="118"/>
    </location>
</feature>
<sequence>MLVPLLKLGAAASIASTVFAQLPIANDIGNGVHVPGAIPANLDEPLQHHLAFAGSTGMTVSWASFNQIQAPTVWYGPDPANLNMKSSSNQSATYPTSRTYDNHVALTGLKPATKYYYKGKSLFCIALYSFTTSRAAGDMTPFTLASFADLGLMGMDGLSTKVGPISGEETTALGANDTNTIQSLLELKDSYEFMHHYGDIAWGGNLRTLRNGQRLNPANSGTSGYPVYNESFLEQFFDQMQPVTAEKPWSVAILLVFMSTTLN</sequence>
<dbReference type="OrthoDB" id="45007at2759"/>
<keyword evidence="5" id="KW-1185">Reference proteome</keyword>
<dbReference type="Proteomes" id="UP000243876">
    <property type="component" value="Unassembled WGS sequence"/>
</dbReference>
<evidence type="ECO:0000256" key="1">
    <source>
        <dbReference type="ARBA" id="ARBA00022729"/>
    </source>
</evidence>
<evidence type="ECO:0000259" key="3">
    <source>
        <dbReference type="Pfam" id="PF16656"/>
    </source>
</evidence>
<name>A0A0D6ETJ7_SPOSA</name>
<gene>
    <name evidence="4" type="primary">SPOSA6832_05014</name>
</gene>
<dbReference type="Gene3D" id="2.60.40.380">
    <property type="entry name" value="Purple acid phosphatase-like, N-terminal"/>
    <property type="match status" value="1"/>
</dbReference>
<dbReference type="AlphaFoldDB" id="A0A0D6ETJ7"/>
<dbReference type="InterPro" id="IPR039331">
    <property type="entry name" value="PAPs-like"/>
</dbReference>
<keyword evidence="1 2" id="KW-0732">Signal</keyword>
<dbReference type="SUPFAM" id="SSF49363">
    <property type="entry name" value="Purple acid phosphatase, N-terminal domain"/>
    <property type="match status" value="1"/>
</dbReference>
<evidence type="ECO:0000313" key="4">
    <source>
        <dbReference type="EMBL" id="CEQ43121.1"/>
    </source>
</evidence>
<dbReference type="PANTHER" id="PTHR22953:SF145">
    <property type="entry name" value="PURPLE ACID PHOSPHATASE"/>
    <property type="match status" value="1"/>
</dbReference>
<feature type="chain" id="PRO_5002303424" evidence="2">
    <location>
        <begin position="21"/>
        <end position="263"/>
    </location>
</feature>
<reference evidence="5" key="1">
    <citation type="submission" date="2015-02" db="EMBL/GenBank/DDBJ databases">
        <authorList>
            <person name="Gon?alves P."/>
        </authorList>
    </citation>
    <scope>NUCLEOTIDE SEQUENCE [LARGE SCALE GENOMIC DNA]</scope>
</reference>
<feature type="signal peptide" evidence="2">
    <location>
        <begin position="1"/>
        <end position="20"/>
    </location>
</feature>
<dbReference type="GO" id="GO:0046872">
    <property type="term" value="F:metal ion binding"/>
    <property type="evidence" value="ECO:0007669"/>
    <property type="project" value="InterPro"/>
</dbReference>
<protein>
    <submittedName>
        <fullName evidence="4">SPOSA6832_05014-mRNA-1:cds</fullName>
    </submittedName>
</protein>
<organism evidence="4 5">
    <name type="scientific">Sporidiobolus salmonicolor</name>
    <name type="common">Yeast-like fungus</name>
    <name type="synonym">Sporobolomyces salmonicolor</name>
    <dbReference type="NCBI Taxonomy" id="5005"/>
    <lineage>
        <taxon>Eukaryota</taxon>
        <taxon>Fungi</taxon>
        <taxon>Dikarya</taxon>
        <taxon>Basidiomycota</taxon>
        <taxon>Pucciniomycotina</taxon>
        <taxon>Microbotryomycetes</taxon>
        <taxon>Sporidiobolales</taxon>
        <taxon>Sporidiobolaceae</taxon>
        <taxon>Sporobolomyces</taxon>
    </lineage>
</organism>
<dbReference type="Pfam" id="PF16656">
    <property type="entry name" value="Pur_ac_phosph_N"/>
    <property type="match status" value="1"/>
</dbReference>
<accession>A0A0D6ETJ7</accession>
<dbReference type="EMBL" id="CENE01000051">
    <property type="protein sequence ID" value="CEQ43121.1"/>
    <property type="molecule type" value="Genomic_DNA"/>
</dbReference>
<dbReference type="GO" id="GO:0003993">
    <property type="term" value="F:acid phosphatase activity"/>
    <property type="evidence" value="ECO:0007669"/>
    <property type="project" value="InterPro"/>
</dbReference>
<evidence type="ECO:0000313" key="5">
    <source>
        <dbReference type="Proteomes" id="UP000243876"/>
    </source>
</evidence>
<dbReference type="PANTHER" id="PTHR22953">
    <property type="entry name" value="ACID PHOSPHATASE RELATED"/>
    <property type="match status" value="1"/>
</dbReference>